<protein>
    <submittedName>
        <fullName evidence="3">16S rRNA (Guanine(966)-N(2))-methyltransferase RsmD</fullName>
        <ecNumber evidence="3">2.1.1.171</ecNumber>
    </submittedName>
</protein>
<dbReference type="GO" id="GO:0052913">
    <property type="term" value="F:16S rRNA (guanine(966)-N(2))-methyltransferase activity"/>
    <property type="evidence" value="ECO:0007669"/>
    <property type="project" value="UniProtKB-EC"/>
</dbReference>
<proteinExistence type="predicted"/>
<accession>A0A8J7DBG0</accession>
<sequence length="181" mass="19439">MAIRIYGNRAIKTLPGQATRPTSARVREALFNIWRGRVSGCRWLDLCAGSGAMGAEALCRGAAVAVGIDAAGAACRVIRQNWTLVAQPEQSFQVLRGDVIQQLRKLQGSFDLIYFDPPYASGLYQSVLAGIAENGLLVEEGAIAVEYSPESWQPAETAGLALDQTKRYGSTSLAFFSPEGI</sequence>
<dbReference type="CDD" id="cd02440">
    <property type="entry name" value="AdoMet_MTases"/>
    <property type="match status" value="1"/>
</dbReference>
<evidence type="ECO:0000313" key="4">
    <source>
        <dbReference type="Proteomes" id="UP000636505"/>
    </source>
</evidence>
<dbReference type="EC" id="2.1.1.171" evidence="3"/>
<dbReference type="PANTHER" id="PTHR43542:SF1">
    <property type="entry name" value="METHYLTRANSFERASE"/>
    <property type="match status" value="1"/>
</dbReference>
<keyword evidence="4" id="KW-1185">Reference proteome</keyword>
<dbReference type="InterPro" id="IPR029063">
    <property type="entry name" value="SAM-dependent_MTases_sf"/>
</dbReference>
<organism evidence="3 4">
    <name type="scientific">Vasconcelosia minhoensis LEGE 07310</name>
    <dbReference type="NCBI Taxonomy" id="915328"/>
    <lineage>
        <taxon>Bacteria</taxon>
        <taxon>Bacillati</taxon>
        <taxon>Cyanobacteriota</taxon>
        <taxon>Cyanophyceae</taxon>
        <taxon>Nodosilineales</taxon>
        <taxon>Cymatolegaceae</taxon>
        <taxon>Vasconcelosia</taxon>
        <taxon>Vasconcelosia minhoensis</taxon>
    </lineage>
</organism>
<dbReference type="NCBIfam" id="TIGR00095">
    <property type="entry name" value="16S rRNA (guanine(966)-N(2))-methyltransferase RsmD"/>
    <property type="match status" value="1"/>
</dbReference>
<keyword evidence="2 3" id="KW-0808">Transferase</keyword>
<gene>
    <name evidence="3" type="primary">rsmD</name>
    <name evidence="3" type="ORF">IQ241_10350</name>
</gene>
<dbReference type="PANTHER" id="PTHR43542">
    <property type="entry name" value="METHYLTRANSFERASE"/>
    <property type="match status" value="1"/>
</dbReference>
<evidence type="ECO:0000313" key="3">
    <source>
        <dbReference type="EMBL" id="MBE9077692.1"/>
    </source>
</evidence>
<dbReference type="InterPro" id="IPR002052">
    <property type="entry name" value="DNA_methylase_N6_adenine_CS"/>
</dbReference>
<evidence type="ECO:0000256" key="2">
    <source>
        <dbReference type="ARBA" id="ARBA00022679"/>
    </source>
</evidence>
<dbReference type="SUPFAM" id="SSF53335">
    <property type="entry name" value="S-adenosyl-L-methionine-dependent methyltransferases"/>
    <property type="match status" value="1"/>
</dbReference>
<evidence type="ECO:0000256" key="1">
    <source>
        <dbReference type="ARBA" id="ARBA00022603"/>
    </source>
</evidence>
<dbReference type="Pfam" id="PF03602">
    <property type="entry name" value="Cons_hypoth95"/>
    <property type="match status" value="1"/>
</dbReference>
<dbReference type="Proteomes" id="UP000636505">
    <property type="component" value="Unassembled WGS sequence"/>
</dbReference>
<dbReference type="PROSITE" id="PS00092">
    <property type="entry name" value="N6_MTASE"/>
    <property type="match status" value="1"/>
</dbReference>
<comment type="caution">
    <text evidence="3">The sequence shown here is derived from an EMBL/GenBank/DDBJ whole genome shotgun (WGS) entry which is preliminary data.</text>
</comment>
<dbReference type="InterPro" id="IPR004398">
    <property type="entry name" value="RNA_MeTrfase_RsmD"/>
</dbReference>
<dbReference type="PIRSF" id="PIRSF004553">
    <property type="entry name" value="CHP00095"/>
    <property type="match status" value="1"/>
</dbReference>
<dbReference type="RefSeq" id="WP_193906718.1">
    <property type="nucleotide sequence ID" value="NZ_JADEXG010000020.1"/>
</dbReference>
<dbReference type="Gene3D" id="3.40.50.150">
    <property type="entry name" value="Vaccinia Virus protein VP39"/>
    <property type="match status" value="1"/>
</dbReference>
<keyword evidence="1 3" id="KW-0489">Methyltransferase</keyword>
<reference evidence="3" key="1">
    <citation type="submission" date="2020-10" db="EMBL/GenBank/DDBJ databases">
        <authorList>
            <person name="Castelo-Branco R."/>
            <person name="Eusebio N."/>
            <person name="Adriana R."/>
            <person name="Vieira A."/>
            <person name="Brugerolle De Fraissinette N."/>
            <person name="Rezende De Castro R."/>
            <person name="Schneider M.P."/>
            <person name="Vasconcelos V."/>
            <person name="Leao P.N."/>
        </authorList>
    </citation>
    <scope>NUCLEOTIDE SEQUENCE</scope>
    <source>
        <strain evidence="3">LEGE 07310</strain>
    </source>
</reference>
<dbReference type="GO" id="GO:0003676">
    <property type="term" value="F:nucleic acid binding"/>
    <property type="evidence" value="ECO:0007669"/>
    <property type="project" value="InterPro"/>
</dbReference>
<name>A0A8J7DBG0_9CYAN</name>
<dbReference type="EMBL" id="JADEXG010000020">
    <property type="protein sequence ID" value="MBE9077692.1"/>
    <property type="molecule type" value="Genomic_DNA"/>
</dbReference>
<dbReference type="AlphaFoldDB" id="A0A8J7DBG0"/>